<gene>
    <name evidence="3" type="ORF">GCM10009554_52620</name>
</gene>
<feature type="transmembrane region" description="Helical" evidence="2">
    <location>
        <begin position="94"/>
        <end position="114"/>
    </location>
</feature>
<sequence>MTELPPDEQLPPKLDALERELGAQQHRWFALAMLLAAIATGVTLLLPWTFSRRLGLSVWQLGIETQPTLALTWAAGLLATILTLALPPGPKSQAAAAITGVITLIYLAGCWQARDLEQLTDTWPGPGPTLALTTAIIWLLITSAHLLATHLHHPPPTEEALTIAHSRLRRIPTPPSHSSPTSTPNMPSRAGRPTRSTTPGTPTASELPGPSSGPPNRGDQ</sequence>
<organism evidence="3 4">
    <name type="scientific">Kribbella koreensis</name>
    <dbReference type="NCBI Taxonomy" id="57909"/>
    <lineage>
        <taxon>Bacteria</taxon>
        <taxon>Bacillati</taxon>
        <taxon>Actinomycetota</taxon>
        <taxon>Actinomycetes</taxon>
        <taxon>Propionibacteriales</taxon>
        <taxon>Kribbellaceae</taxon>
        <taxon>Kribbella</taxon>
    </lineage>
</organism>
<evidence type="ECO:0000256" key="1">
    <source>
        <dbReference type="SAM" id="MobiDB-lite"/>
    </source>
</evidence>
<dbReference type="Proteomes" id="UP001500542">
    <property type="component" value="Unassembled WGS sequence"/>
</dbReference>
<keyword evidence="4" id="KW-1185">Reference proteome</keyword>
<keyword evidence="2" id="KW-1133">Transmembrane helix</keyword>
<evidence type="ECO:0000256" key="2">
    <source>
        <dbReference type="SAM" id="Phobius"/>
    </source>
</evidence>
<evidence type="ECO:0000313" key="3">
    <source>
        <dbReference type="EMBL" id="GAA0951345.1"/>
    </source>
</evidence>
<keyword evidence="2" id="KW-0472">Membrane</keyword>
<dbReference type="EMBL" id="BAAAHK010000013">
    <property type="protein sequence ID" value="GAA0951345.1"/>
    <property type="molecule type" value="Genomic_DNA"/>
</dbReference>
<comment type="caution">
    <text evidence="3">The sequence shown here is derived from an EMBL/GenBank/DDBJ whole genome shotgun (WGS) entry which is preliminary data.</text>
</comment>
<feature type="compositionally biased region" description="Low complexity" evidence="1">
    <location>
        <begin position="178"/>
        <end position="205"/>
    </location>
</feature>
<keyword evidence="2" id="KW-0812">Transmembrane</keyword>
<reference evidence="4" key="1">
    <citation type="journal article" date="2019" name="Int. J. Syst. Evol. Microbiol.">
        <title>The Global Catalogue of Microorganisms (GCM) 10K type strain sequencing project: providing services to taxonomists for standard genome sequencing and annotation.</title>
        <authorList>
            <consortium name="The Broad Institute Genomics Platform"/>
            <consortium name="The Broad Institute Genome Sequencing Center for Infectious Disease"/>
            <person name="Wu L."/>
            <person name="Ma J."/>
        </authorList>
    </citation>
    <scope>NUCLEOTIDE SEQUENCE [LARGE SCALE GENOMIC DNA]</scope>
    <source>
        <strain evidence="4">JCM 10977</strain>
    </source>
</reference>
<feature type="region of interest" description="Disordered" evidence="1">
    <location>
        <begin position="170"/>
        <end position="220"/>
    </location>
</feature>
<proteinExistence type="predicted"/>
<evidence type="ECO:0000313" key="4">
    <source>
        <dbReference type="Proteomes" id="UP001500542"/>
    </source>
</evidence>
<protein>
    <submittedName>
        <fullName evidence="3">Uncharacterized protein</fullName>
    </submittedName>
</protein>
<name>A0ABP4BKY2_9ACTN</name>
<feature type="transmembrane region" description="Helical" evidence="2">
    <location>
        <begin position="129"/>
        <end position="148"/>
    </location>
</feature>
<dbReference type="RefSeq" id="WP_343975502.1">
    <property type="nucleotide sequence ID" value="NZ_BAAAHK010000013.1"/>
</dbReference>
<feature type="transmembrane region" description="Helical" evidence="2">
    <location>
        <begin position="28"/>
        <end position="50"/>
    </location>
</feature>
<feature type="transmembrane region" description="Helical" evidence="2">
    <location>
        <begin position="70"/>
        <end position="87"/>
    </location>
</feature>
<accession>A0ABP4BKY2</accession>